<evidence type="ECO:0000313" key="1">
    <source>
        <dbReference type="EMBL" id="PRQ21403.1"/>
    </source>
</evidence>
<gene>
    <name evidence="1" type="ORF">RchiOBHm_Chr7g0238861</name>
</gene>
<dbReference type="Proteomes" id="UP000238479">
    <property type="component" value="Chromosome 7"/>
</dbReference>
<dbReference type="EMBL" id="PDCK01000045">
    <property type="protein sequence ID" value="PRQ21403.1"/>
    <property type="molecule type" value="Genomic_DNA"/>
</dbReference>
<dbReference type="AlphaFoldDB" id="A0A2P6PHJ6"/>
<accession>A0A2P6PHJ6</accession>
<sequence>MGGCSCWLVQADLGTRLGMVGFGLGSGPQPTWVAAGQPSWVIPLSSLFLLDQAWAGLLRSGPIKLSFPCFQ</sequence>
<keyword evidence="2" id="KW-1185">Reference proteome</keyword>
<evidence type="ECO:0000313" key="2">
    <source>
        <dbReference type="Proteomes" id="UP000238479"/>
    </source>
</evidence>
<proteinExistence type="predicted"/>
<protein>
    <submittedName>
        <fullName evidence="1">Uncharacterized protein</fullName>
    </submittedName>
</protein>
<organism evidence="1 2">
    <name type="scientific">Rosa chinensis</name>
    <name type="common">China rose</name>
    <dbReference type="NCBI Taxonomy" id="74649"/>
    <lineage>
        <taxon>Eukaryota</taxon>
        <taxon>Viridiplantae</taxon>
        <taxon>Streptophyta</taxon>
        <taxon>Embryophyta</taxon>
        <taxon>Tracheophyta</taxon>
        <taxon>Spermatophyta</taxon>
        <taxon>Magnoliopsida</taxon>
        <taxon>eudicotyledons</taxon>
        <taxon>Gunneridae</taxon>
        <taxon>Pentapetalae</taxon>
        <taxon>rosids</taxon>
        <taxon>fabids</taxon>
        <taxon>Rosales</taxon>
        <taxon>Rosaceae</taxon>
        <taxon>Rosoideae</taxon>
        <taxon>Rosoideae incertae sedis</taxon>
        <taxon>Rosa</taxon>
    </lineage>
</organism>
<name>A0A2P6PHJ6_ROSCH</name>
<comment type="caution">
    <text evidence="1">The sequence shown here is derived from an EMBL/GenBank/DDBJ whole genome shotgun (WGS) entry which is preliminary data.</text>
</comment>
<dbReference type="Gramene" id="PRQ21403">
    <property type="protein sequence ID" value="PRQ21403"/>
    <property type="gene ID" value="RchiOBHm_Chr7g0238861"/>
</dbReference>
<reference evidence="1 2" key="1">
    <citation type="journal article" date="2018" name="Nat. Genet.">
        <title>The Rosa genome provides new insights in the design of modern roses.</title>
        <authorList>
            <person name="Bendahmane M."/>
        </authorList>
    </citation>
    <scope>NUCLEOTIDE SEQUENCE [LARGE SCALE GENOMIC DNA]</scope>
    <source>
        <strain evidence="2">cv. Old Blush</strain>
    </source>
</reference>